<evidence type="ECO:0000256" key="1">
    <source>
        <dbReference type="SAM" id="Phobius"/>
    </source>
</evidence>
<comment type="caution">
    <text evidence="2">The sequence shown here is derived from an EMBL/GenBank/DDBJ whole genome shotgun (WGS) entry which is preliminary data.</text>
</comment>
<evidence type="ECO:0008006" key="4">
    <source>
        <dbReference type="Google" id="ProtNLM"/>
    </source>
</evidence>
<name>A0ABV9EPT9_9ACTN</name>
<dbReference type="EMBL" id="JBHSFN010000029">
    <property type="protein sequence ID" value="MFC4591143.1"/>
    <property type="molecule type" value="Genomic_DNA"/>
</dbReference>
<keyword evidence="3" id="KW-1185">Reference proteome</keyword>
<proteinExistence type="predicted"/>
<evidence type="ECO:0000313" key="2">
    <source>
        <dbReference type="EMBL" id="MFC4591143.1"/>
    </source>
</evidence>
<feature type="transmembrane region" description="Helical" evidence="1">
    <location>
        <begin position="124"/>
        <end position="143"/>
    </location>
</feature>
<gene>
    <name evidence="2" type="ORF">ACFO8L_33970</name>
</gene>
<protein>
    <recommendedName>
        <fullName evidence="4">DUF1648 domain-containing protein</fullName>
    </recommendedName>
</protein>
<feature type="transmembrane region" description="Helical" evidence="1">
    <location>
        <begin position="205"/>
        <end position="228"/>
    </location>
</feature>
<keyword evidence="1" id="KW-0472">Membrane</keyword>
<feature type="transmembrane region" description="Helical" evidence="1">
    <location>
        <begin position="175"/>
        <end position="199"/>
    </location>
</feature>
<accession>A0ABV9EPT9</accession>
<feature type="transmembrane region" description="Helical" evidence="1">
    <location>
        <begin position="90"/>
        <end position="112"/>
    </location>
</feature>
<feature type="transmembrane region" description="Helical" evidence="1">
    <location>
        <begin position="53"/>
        <end position="78"/>
    </location>
</feature>
<keyword evidence="1" id="KW-1133">Transmembrane helix</keyword>
<organism evidence="2 3">
    <name type="scientific">Sphaerisporangium corydalis</name>
    <dbReference type="NCBI Taxonomy" id="1441875"/>
    <lineage>
        <taxon>Bacteria</taxon>
        <taxon>Bacillati</taxon>
        <taxon>Actinomycetota</taxon>
        <taxon>Actinomycetes</taxon>
        <taxon>Streptosporangiales</taxon>
        <taxon>Streptosporangiaceae</taxon>
        <taxon>Sphaerisporangium</taxon>
    </lineage>
</organism>
<dbReference type="Proteomes" id="UP001595891">
    <property type="component" value="Unassembled WGS sequence"/>
</dbReference>
<sequence>MSHPSRSLLVAGAWTATVTGILVAVPLLLRDRLPEPLAAHWGPSGRPDRSLPFWASFSLSLAVWALPVAIAVCAHLRWNALRHRAHRRTLGIVLGAGAAFAVGTQAITLAANLDRPGWHEAGPLGWRAFLLVFAAAAAGGALGRAAGGPGPDEPLVREPVVPQAGMRLRPDRRTVWVSSASNGWVTGTGVACLVAAVALAVAGGIVAAGVALVAAGVLAVAGLVVLWVSTAGVRVGDGGLVIAFGPFRRPRRTLPLATLQSARAEERRPSEVGGWGIRGLAGSVTIMIRAGECLVVRDLSGGELAVSVDDAAHGAALLNGLIARRAPVS</sequence>
<reference evidence="3" key="1">
    <citation type="journal article" date="2019" name="Int. J. Syst. Evol. Microbiol.">
        <title>The Global Catalogue of Microorganisms (GCM) 10K type strain sequencing project: providing services to taxonomists for standard genome sequencing and annotation.</title>
        <authorList>
            <consortium name="The Broad Institute Genomics Platform"/>
            <consortium name="The Broad Institute Genome Sequencing Center for Infectious Disease"/>
            <person name="Wu L."/>
            <person name="Ma J."/>
        </authorList>
    </citation>
    <scope>NUCLEOTIDE SEQUENCE [LARGE SCALE GENOMIC DNA]</scope>
    <source>
        <strain evidence="3">CCUG 49560</strain>
    </source>
</reference>
<dbReference type="RefSeq" id="WP_262845991.1">
    <property type="nucleotide sequence ID" value="NZ_JANZYP010000043.1"/>
</dbReference>
<feature type="transmembrane region" description="Helical" evidence="1">
    <location>
        <begin position="7"/>
        <end position="29"/>
    </location>
</feature>
<evidence type="ECO:0000313" key="3">
    <source>
        <dbReference type="Proteomes" id="UP001595891"/>
    </source>
</evidence>
<keyword evidence="1" id="KW-0812">Transmembrane</keyword>